<feature type="compositionally biased region" description="Basic and acidic residues" evidence="1">
    <location>
        <begin position="308"/>
        <end position="318"/>
    </location>
</feature>
<dbReference type="InterPro" id="IPR038109">
    <property type="entry name" value="DNA_bind_recomb_sf"/>
</dbReference>
<evidence type="ECO:0000259" key="2">
    <source>
        <dbReference type="PROSITE" id="PS51737"/>
    </source>
</evidence>
<dbReference type="InterPro" id="IPR006119">
    <property type="entry name" value="Resolv_N"/>
</dbReference>
<keyword evidence="4" id="KW-1185">Reference proteome</keyword>
<dbReference type="Pfam" id="PF00239">
    <property type="entry name" value="Resolvase"/>
    <property type="match status" value="1"/>
</dbReference>
<evidence type="ECO:0000313" key="4">
    <source>
        <dbReference type="Proteomes" id="UP000199632"/>
    </source>
</evidence>
<dbReference type="Proteomes" id="UP000199632">
    <property type="component" value="Unassembled WGS sequence"/>
</dbReference>
<dbReference type="PANTHER" id="PTHR30461:SF23">
    <property type="entry name" value="DNA RECOMBINASE-RELATED"/>
    <property type="match status" value="1"/>
</dbReference>
<dbReference type="Gene3D" id="3.90.1750.20">
    <property type="entry name" value="Putative Large Serine Recombinase, Chain B, Domain 2"/>
    <property type="match status" value="1"/>
</dbReference>
<evidence type="ECO:0000256" key="1">
    <source>
        <dbReference type="SAM" id="MobiDB-lite"/>
    </source>
</evidence>
<feature type="domain" description="Recombinase" evidence="2">
    <location>
        <begin position="204"/>
        <end position="370"/>
    </location>
</feature>
<dbReference type="SUPFAM" id="SSF53041">
    <property type="entry name" value="Resolvase-like"/>
    <property type="match status" value="1"/>
</dbReference>
<dbReference type="Gene3D" id="3.40.50.1390">
    <property type="entry name" value="Resolvase, N-terminal catalytic domain"/>
    <property type="match status" value="1"/>
</dbReference>
<dbReference type="AlphaFoldDB" id="A0A1H3U774"/>
<reference evidence="4" key="1">
    <citation type="submission" date="2016-10" db="EMBL/GenBank/DDBJ databases">
        <authorList>
            <person name="Varghese N."/>
            <person name="Submissions S."/>
        </authorList>
    </citation>
    <scope>NUCLEOTIDE SEQUENCE [LARGE SCALE GENOMIC DNA]</scope>
    <source>
        <strain evidence="4">DSM 44718</strain>
    </source>
</reference>
<accession>A0A1H3U774</accession>
<dbReference type="InterPro" id="IPR050639">
    <property type="entry name" value="SSR_resolvase"/>
</dbReference>
<dbReference type="InterPro" id="IPR025827">
    <property type="entry name" value="Zn_ribbon_recom_dom"/>
</dbReference>
<gene>
    <name evidence="3" type="ORF">SAMN05421684_6696</name>
</gene>
<dbReference type="PANTHER" id="PTHR30461">
    <property type="entry name" value="DNA-INVERTASE FROM LAMBDOID PROPHAGE"/>
    <property type="match status" value="1"/>
</dbReference>
<dbReference type="Pfam" id="PF07508">
    <property type="entry name" value="Recombinase"/>
    <property type="match status" value="1"/>
</dbReference>
<protein>
    <submittedName>
        <fullName evidence="3">Recombinase zinc beta ribbon domain-containing protein</fullName>
    </submittedName>
</protein>
<dbReference type="SMART" id="SM00857">
    <property type="entry name" value="Resolvase"/>
    <property type="match status" value="1"/>
</dbReference>
<proteinExistence type="predicted"/>
<dbReference type="Pfam" id="PF13408">
    <property type="entry name" value="Zn_ribbon_recom"/>
    <property type="match status" value="1"/>
</dbReference>
<dbReference type="PROSITE" id="PS51737">
    <property type="entry name" value="RECOMBINASE_DNA_BIND"/>
    <property type="match status" value="1"/>
</dbReference>
<dbReference type="InterPro" id="IPR036162">
    <property type="entry name" value="Resolvase-like_N_sf"/>
</dbReference>
<evidence type="ECO:0000313" key="3">
    <source>
        <dbReference type="EMBL" id="SDZ58334.1"/>
    </source>
</evidence>
<dbReference type="STRING" id="137265.SAMN05421684_6696"/>
<dbReference type="GO" id="GO:0000150">
    <property type="term" value="F:DNA strand exchange activity"/>
    <property type="evidence" value="ECO:0007669"/>
    <property type="project" value="InterPro"/>
</dbReference>
<feature type="region of interest" description="Disordered" evidence="1">
    <location>
        <begin position="306"/>
        <end position="337"/>
    </location>
</feature>
<name>A0A1H3U774_9ACTN</name>
<dbReference type="GO" id="GO:0003677">
    <property type="term" value="F:DNA binding"/>
    <property type="evidence" value="ECO:0007669"/>
    <property type="project" value="InterPro"/>
</dbReference>
<feature type="region of interest" description="Disordered" evidence="1">
    <location>
        <begin position="477"/>
        <end position="527"/>
    </location>
</feature>
<sequence>MSSTTHVPAAGTGDSRLASWLCQTAARPRTRGPRLSGVLGRALRFAFYGRTSTEQFQDPVSSREWQRDNAVQLIDGHGQITVEFFDIGYSRALPWQHRPAAAALLRSAAQPDRTFDAVVIGEFERAFTAGHARSITAQLNAYGISVWLAELDGPVDLSDSTHQAVLQLLGHQAQREVLRARRRTTAAMAAQVRTQGRHLGGRPPYGYRLVDAGPHPNVQHARWGRRLQRLDLDPDTAAHVEWMFAQRLAGHSTAGIARALNARGVPPPSAHDRARNPHRSGTAWTLRTVASILANPRYTGRQVWNRQSVDHHETRPGDTSRLSRGGRPTRGWNPRDQWEISPPGAHPALVSEADFLRVQQVTALAAPDDGNVNRYQLTGLVICGICGRRAEGHWVHGRARYRCRHGHTSANAPRPDRPKTLYVREDHLLEQARAQLSPRAAERGDGSNPAGLAAQLRVRGITIVCTAVSVTLDIGLDDPKAGWDNPTSAAGDQRQPDQLTIPGLTIPQPTRNPHRRHPRNVNTFGGG</sequence>
<dbReference type="EMBL" id="FNQB01000004">
    <property type="protein sequence ID" value="SDZ58334.1"/>
    <property type="molecule type" value="Genomic_DNA"/>
</dbReference>
<dbReference type="InterPro" id="IPR011109">
    <property type="entry name" value="DNA_bind_recombinase_dom"/>
</dbReference>
<organism evidence="3 4">
    <name type="scientific">Asanoa ishikariensis</name>
    <dbReference type="NCBI Taxonomy" id="137265"/>
    <lineage>
        <taxon>Bacteria</taxon>
        <taxon>Bacillati</taxon>
        <taxon>Actinomycetota</taxon>
        <taxon>Actinomycetes</taxon>
        <taxon>Micromonosporales</taxon>
        <taxon>Micromonosporaceae</taxon>
        <taxon>Asanoa</taxon>
    </lineage>
</organism>